<dbReference type="Proteomes" id="UP000281498">
    <property type="component" value="Unassembled WGS sequence"/>
</dbReference>
<dbReference type="PRINTS" id="PR00080">
    <property type="entry name" value="SDRFAMILY"/>
</dbReference>
<dbReference type="AlphaFoldDB" id="A0A3A9JX02"/>
<sequence>MKQVIDKWALITGASSGIGKVFAYELAAKGSHLILTARSESKLNDLARKLMEKYAIQTEVIVSDLSQAGAPLELYQETMDRGRNVDILVNNAGFATHGLLENQSLERNHDQIMLNVMSLVELTHLFLPEMLKSSNGAVINVASTAAFQPNPYMAVYGATKAFVLSFTQALWEENRNRGVQFLTLCPGSTETGFFESVGTNDAVVGKKASPKQVVDVALQSLGTRRSYVVVGRLNNLVSQINRFVPKKVMLQAVSGLIRPASK</sequence>
<dbReference type="PRINTS" id="PR00081">
    <property type="entry name" value="GDHRDH"/>
</dbReference>
<comment type="similarity">
    <text evidence="1 3">Belongs to the short-chain dehydrogenases/reductases (SDR) family.</text>
</comment>
<organism evidence="5 6">
    <name type="scientific">Salipaludibacillus neizhouensis</name>
    <dbReference type="NCBI Taxonomy" id="885475"/>
    <lineage>
        <taxon>Bacteria</taxon>
        <taxon>Bacillati</taxon>
        <taxon>Bacillota</taxon>
        <taxon>Bacilli</taxon>
        <taxon>Bacillales</taxon>
        <taxon>Bacillaceae</taxon>
    </lineage>
</organism>
<name>A0A3A9JX02_9BACI</name>
<dbReference type="OrthoDB" id="9808814at2"/>
<dbReference type="Pfam" id="PF00106">
    <property type="entry name" value="adh_short"/>
    <property type="match status" value="1"/>
</dbReference>
<dbReference type="EMBL" id="PDOE01000038">
    <property type="protein sequence ID" value="RKL64789.1"/>
    <property type="molecule type" value="Genomic_DNA"/>
</dbReference>
<protein>
    <submittedName>
        <fullName evidence="5">Oxidoreductase</fullName>
    </submittedName>
</protein>
<dbReference type="PANTHER" id="PTHR42901:SF1">
    <property type="entry name" value="ALCOHOL DEHYDROGENASE"/>
    <property type="match status" value="1"/>
</dbReference>
<evidence type="ECO:0000313" key="6">
    <source>
        <dbReference type="Proteomes" id="UP000281498"/>
    </source>
</evidence>
<dbReference type="InterPro" id="IPR002347">
    <property type="entry name" value="SDR_fam"/>
</dbReference>
<evidence type="ECO:0000313" key="5">
    <source>
        <dbReference type="EMBL" id="RKL64789.1"/>
    </source>
</evidence>
<dbReference type="GO" id="GO:0016491">
    <property type="term" value="F:oxidoreductase activity"/>
    <property type="evidence" value="ECO:0007669"/>
    <property type="project" value="UniProtKB-KW"/>
</dbReference>
<proteinExistence type="inferred from homology"/>
<feature type="domain" description="FHA" evidence="4">
    <location>
        <begin position="79"/>
        <end position="144"/>
    </location>
</feature>
<evidence type="ECO:0000256" key="2">
    <source>
        <dbReference type="ARBA" id="ARBA00023002"/>
    </source>
</evidence>
<reference evidence="5 6" key="1">
    <citation type="submission" date="2017-10" db="EMBL/GenBank/DDBJ databases">
        <title>Bacillus sp. nov., a halophilic bacterium isolated from a Keqin Lake.</title>
        <authorList>
            <person name="Wang H."/>
        </authorList>
    </citation>
    <scope>NUCLEOTIDE SEQUENCE [LARGE SCALE GENOMIC DNA]</scope>
    <source>
        <strain evidence="5 6">KCTC 13187</strain>
    </source>
</reference>
<accession>A0A3A9JX02</accession>
<dbReference type="InterPro" id="IPR000253">
    <property type="entry name" value="FHA_dom"/>
</dbReference>
<comment type="caution">
    <text evidence="5">The sequence shown here is derived from an EMBL/GenBank/DDBJ whole genome shotgun (WGS) entry which is preliminary data.</text>
</comment>
<dbReference type="PANTHER" id="PTHR42901">
    <property type="entry name" value="ALCOHOL DEHYDROGENASE"/>
    <property type="match status" value="1"/>
</dbReference>
<evidence type="ECO:0000256" key="3">
    <source>
        <dbReference type="RuleBase" id="RU000363"/>
    </source>
</evidence>
<keyword evidence="6" id="KW-1185">Reference proteome</keyword>
<evidence type="ECO:0000259" key="4">
    <source>
        <dbReference type="PROSITE" id="PS50006"/>
    </source>
</evidence>
<keyword evidence="2" id="KW-0560">Oxidoreductase</keyword>
<dbReference type="PIRSF" id="PIRSF000126">
    <property type="entry name" value="11-beta-HSD1"/>
    <property type="match status" value="1"/>
</dbReference>
<evidence type="ECO:0000256" key="1">
    <source>
        <dbReference type="ARBA" id="ARBA00006484"/>
    </source>
</evidence>
<dbReference type="PROSITE" id="PS50006">
    <property type="entry name" value="FHA_DOMAIN"/>
    <property type="match status" value="1"/>
</dbReference>
<gene>
    <name evidence="5" type="ORF">CR203_24415</name>
</gene>
<dbReference type="Gene3D" id="3.40.50.720">
    <property type="entry name" value="NAD(P)-binding Rossmann-like Domain"/>
    <property type="match status" value="1"/>
</dbReference>
<dbReference type="RefSeq" id="WP_110935633.1">
    <property type="nucleotide sequence ID" value="NZ_KZ614146.1"/>
</dbReference>
<dbReference type="InterPro" id="IPR036291">
    <property type="entry name" value="NAD(P)-bd_dom_sf"/>
</dbReference>
<dbReference type="SUPFAM" id="SSF51735">
    <property type="entry name" value="NAD(P)-binding Rossmann-fold domains"/>
    <property type="match status" value="1"/>
</dbReference>